<name>A0A0D5NKA7_9BACL</name>
<dbReference type="SMART" id="SM00640">
    <property type="entry name" value="Glyco_32"/>
    <property type="match status" value="1"/>
</dbReference>
<dbReference type="GO" id="GO:0005737">
    <property type="term" value="C:cytoplasm"/>
    <property type="evidence" value="ECO:0007669"/>
    <property type="project" value="TreeGrafter"/>
</dbReference>
<dbReference type="PATRIC" id="fig|1126833.4.peg.2894"/>
<feature type="domain" description="Glycosyl hydrolase family 32 C-terminal" evidence="6">
    <location>
        <begin position="363"/>
        <end position="512"/>
    </location>
</feature>
<reference evidence="8" key="2">
    <citation type="submission" date="2015-03" db="EMBL/GenBank/DDBJ databases">
        <title>Genome sequence of Paenibacillus beijingensis strain DSM 24997T.</title>
        <authorList>
            <person name="Kwak Y."/>
            <person name="Shin J.-H."/>
        </authorList>
    </citation>
    <scope>NUCLEOTIDE SEQUENCE [LARGE SCALE GENOMIC DNA]</scope>
    <source>
        <strain evidence="8">DSM 24997</strain>
    </source>
</reference>
<dbReference type="Pfam" id="PF00251">
    <property type="entry name" value="Glyco_hydro_32N"/>
    <property type="match status" value="1"/>
</dbReference>
<dbReference type="CDD" id="cd18622">
    <property type="entry name" value="GH32_Inu-like"/>
    <property type="match status" value="1"/>
</dbReference>
<evidence type="ECO:0000256" key="3">
    <source>
        <dbReference type="ARBA" id="ARBA00023295"/>
    </source>
</evidence>
<sequence length="517" mass="59163">MKKRTKISISLLIGLFFFIIFFSTVPLFHSQKTRTETETESAQDGYRAAYHFTVPDKWMNDPQRPIYLDGKYHYYYLYNKDYPDGNGTEWRHATSSDLIHWTDEGVAIPKYTTPNGDPWSGSAVVDHENTAGFGYGAVIAIVTQPSTDGGKQKQYMWYSTDQGKTFQFYNSNPIMENWGTDFRDPKIIWDHEAKKWVMTLAEGQKVGFYESNDLKSWRYMSGFMTHDIGLIECPDLYVLRADDGSYKWILGVSANGKAKGKPNTYAYWTGHFDGQQFKADDGEPQWLDYGFDWYAGVTFEEGPSDDKFGRRYAIAWMNNWDYAHNTPALSDGFNGTNSIVRSIELKRKGNGYSLVSQPTENLDKLIKHTDTINKLEVTDDTTLDIKGDTYQLEADVSWDQIKNVGIRLRESKDKTRHIDLGIFVAGHVSYLNRTFTANPDHSKRFQESKAPFDKDKKYAHLKVLVDKTTVEVFIDDGQAAFSSEVFPNLDDKGITLFAEGGTATFENIQVKHFNSIY</sequence>
<evidence type="ECO:0000259" key="5">
    <source>
        <dbReference type="Pfam" id="PF00251"/>
    </source>
</evidence>
<dbReference type="OrthoDB" id="9759709at2"/>
<evidence type="ECO:0000256" key="4">
    <source>
        <dbReference type="RuleBase" id="RU362110"/>
    </source>
</evidence>
<dbReference type="PANTHER" id="PTHR42800">
    <property type="entry name" value="EXOINULINASE INUD (AFU_ORTHOLOGUE AFUA_5G00480)"/>
    <property type="match status" value="1"/>
</dbReference>
<feature type="domain" description="Glycosyl hydrolase family 32 N-terminal" evidence="5">
    <location>
        <begin position="51"/>
        <end position="358"/>
    </location>
</feature>
<evidence type="ECO:0000259" key="6">
    <source>
        <dbReference type="Pfam" id="PF08244"/>
    </source>
</evidence>
<proteinExistence type="inferred from homology"/>
<dbReference type="EMBL" id="CP011058">
    <property type="protein sequence ID" value="AJY75363.1"/>
    <property type="molecule type" value="Genomic_DNA"/>
</dbReference>
<accession>A0A0D5NKA7</accession>
<dbReference type="InterPro" id="IPR023296">
    <property type="entry name" value="Glyco_hydro_beta-prop_sf"/>
</dbReference>
<keyword evidence="8" id="KW-1185">Reference proteome</keyword>
<dbReference type="InterPro" id="IPR013148">
    <property type="entry name" value="Glyco_hydro_32_N"/>
</dbReference>
<dbReference type="InterPro" id="IPR013189">
    <property type="entry name" value="Glyco_hydro_32_C"/>
</dbReference>
<evidence type="ECO:0000256" key="2">
    <source>
        <dbReference type="ARBA" id="ARBA00022801"/>
    </source>
</evidence>
<evidence type="ECO:0000256" key="1">
    <source>
        <dbReference type="ARBA" id="ARBA00009902"/>
    </source>
</evidence>
<dbReference type="STRING" id="1126833.VN24_13265"/>
<dbReference type="SUPFAM" id="SSF75005">
    <property type="entry name" value="Arabinanase/levansucrase/invertase"/>
    <property type="match status" value="1"/>
</dbReference>
<reference evidence="7 8" key="1">
    <citation type="journal article" date="2015" name="J. Biotechnol.">
        <title>Complete genome sequence of Paenibacillus beijingensis 7188(T) (=DSM 24997(T)), a novel rhizobacterium from jujube garden soil.</title>
        <authorList>
            <person name="Kwak Y."/>
            <person name="Shin J.H."/>
        </authorList>
    </citation>
    <scope>NUCLEOTIDE SEQUENCE [LARGE SCALE GENOMIC DNA]</scope>
    <source>
        <strain evidence="7 8">DSM 24997</strain>
    </source>
</reference>
<dbReference type="Pfam" id="PF08244">
    <property type="entry name" value="Glyco_hydro_32C"/>
    <property type="match status" value="1"/>
</dbReference>
<evidence type="ECO:0000313" key="8">
    <source>
        <dbReference type="Proteomes" id="UP000032633"/>
    </source>
</evidence>
<gene>
    <name evidence="7" type="ORF">VN24_13265</name>
</gene>
<evidence type="ECO:0000313" key="7">
    <source>
        <dbReference type="EMBL" id="AJY75363.1"/>
    </source>
</evidence>
<dbReference type="KEGG" id="pbj:VN24_13265"/>
<dbReference type="Proteomes" id="UP000032633">
    <property type="component" value="Chromosome"/>
</dbReference>
<dbReference type="AlphaFoldDB" id="A0A0D5NKA7"/>
<comment type="similarity">
    <text evidence="1 4">Belongs to the glycosyl hydrolase 32 family.</text>
</comment>
<protein>
    <submittedName>
        <fullName evidence="7">Levanase</fullName>
    </submittedName>
</protein>
<dbReference type="Gene3D" id="2.115.10.20">
    <property type="entry name" value="Glycosyl hydrolase domain, family 43"/>
    <property type="match status" value="1"/>
</dbReference>
<organism evidence="7 8">
    <name type="scientific">Paenibacillus beijingensis</name>
    <dbReference type="NCBI Taxonomy" id="1126833"/>
    <lineage>
        <taxon>Bacteria</taxon>
        <taxon>Bacillati</taxon>
        <taxon>Bacillota</taxon>
        <taxon>Bacilli</taxon>
        <taxon>Bacillales</taxon>
        <taxon>Paenibacillaceae</taxon>
        <taxon>Paenibacillus</taxon>
    </lineage>
</organism>
<keyword evidence="3 4" id="KW-0326">Glycosidase</keyword>
<dbReference type="SUPFAM" id="SSF49899">
    <property type="entry name" value="Concanavalin A-like lectins/glucanases"/>
    <property type="match status" value="1"/>
</dbReference>
<dbReference type="GO" id="GO:0005987">
    <property type="term" value="P:sucrose catabolic process"/>
    <property type="evidence" value="ECO:0007669"/>
    <property type="project" value="TreeGrafter"/>
</dbReference>
<dbReference type="InterPro" id="IPR013320">
    <property type="entry name" value="ConA-like_dom_sf"/>
</dbReference>
<keyword evidence="2 4" id="KW-0378">Hydrolase</keyword>
<dbReference type="RefSeq" id="WP_045670792.1">
    <property type="nucleotide sequence ID" value="NZ_CP011058.1"/>
</dbReference>
<dbReference type="Gene3D" id="2.60.120.560">
    <property type="entry name" value="Exo-inulinase, domain 1"/>
    <property type="match status" value="1"/>
</dbReference>
<dbReference type="HOGENOM" id="CLU_001528_3_2_9"/>
<dbReference type="PANTHER" id="PTHR42800:SF1">
    <property type="entry name" value="EXOINULINASE INUD (AFU_ORTHOLOGUE AFUA_5G00480)"/>
    <property type="match status" value="1"/>
</dbReference>
<dbReference type="InterPro" id="IPR001362">
    <property type="entry name" value="Glyco_hydro_32"/>
</dbReference>
<dbReference type="GO" id="GO:0004575">
    <property type="term" value="F:sucrose alpha-glucosidase activity"/>
    <property type="evidence" value="ECO:0007669"/>
    <property type="project" value="TreeGrafter"/>
</dbReference>